<dbReference type="EMBL" id="RQGD01000023">
    <property type="protein sequence ID" value="TGL59689.1"/>
    <property type="molecule type" value="Genomic_DNA"/>
</dbReference>
<dbReference type="AlphaFoldDB" id="A0A4R9K1U6"/>
<keyword evidence="7" id="KW-0698">rRNA processing</keyword>
<sequence>MGEVDLQLHFEDATQSNFFEESLISKNLNTVISYLSPSFLKGAELDLLICDDALMQKVNRDRRGFNKTTDVLSFPLFHLYPPIPYQMMGEIIISLDTLKKQAIEIGHSELDEFYRLLVHGVLHLFGYDHETNENDAILMREKEDECLALIFDRFHGS</sequence>
<dbReference type="PROSITE" id="PS01306">
    <property type="entry name" value="UPF0054"/>
    <property type="match status" value="1"/>
</dbReference>
<evidence type="ECO:0000313" key="9">
    <source>
        <dbReference type="Proteomes" id="UP000297693"/>
    </source>
</evidence>
<dbReference type="Gene3D" id="3.40.390.30">
    <property type="entry name" value="Metalloproteases ('zincins'), catalytic domain"/>
    <property type="match status" value="1"/>
</dbReference>
<evidence type="ECO:0000313" key="8">
    <source>
        <dbReference type="EMBL" id="TGL59689.1"/>
    </source>
</evidence>
<evidence type="ECO:0000256" key="3">
    <source>
        <dbReference type="ARBA" id="ARBA00022723"/>
    </source>
</evidence>
<dbReference type="GO" id="GO:0004521">
    <property type="term" value="F:RNA endonuclease activity"/>
    <property type="evidence" value="ECO:0007669"/>
    <property type="project" value="UniProtKB-UniRule"/>
</dbReference>
<comment type="function">
    <text evidence="7">Single strand-specific metallo-endoribonuclease involved in late-stage 70S ribosome quality control and in maturation of the 3' terminus of the 16S rRNA.</text>
</comment>
<evidence type="ECO:0000256" key="2">
    <source>
        <dbReference type="ARBA" id="ARBA00022722"/>
    </source>
</evidence>
<evidence type="ECO:0000256" key="7">
    <source>
        <dbReference type="HAMAP-Rule" id="MF_00009"/>
    </source>
</evidence>
<keyword evidence="3 7" id="KW-0479">Metal-binding</keyword>
<dbReference type="EC" id="3.1.-.-" evidence="7"/>
<dbReference type="InterPro" id="IPR002036">
    <property type="entry name" value="YbeY"/>
</dbReference>
<dbReference type="RefSeq" id="WP_135623378.1">
    <property type="nucleotide sequence ID" value="NZ_RQGD01000023.1"/>
</dbReference>
<comment type="cofactor">
    <cofactor evidence="7">
        <name>Zn(2+)</name>
        <dbReference type="ChEBI" id="CHEBI:29105"/>
    </cofactor>
    <text evidence="7">Binds 1 zinc ion.</text>
</comment>
<evidence type="ECO:0000256" key="5">
    <source>
        <dbReference type="ARBA" id="ARBA00022801"/>
    </source>
</evidence>
<dbReference type="GO" id="GO:0005737">
    <property type="term" value="C:cytoplasm"/>
    <property type="evidence" value="ECO:0007669"/>
    <property type="project" value="UniProtKB-SubCell"/>
</dbReference>
<comment type="similarity">
    <text evidence="1 7">Belongs to the endoribonuclease YbeY family.</text>
</comment>
<dbReference type="OrthoDB" id="9807740at2"/>
<dbReference type="SUPFAM" id="SSF55486">
    <property type="entry name" value="Metalloproteases ('zincins'), catalytic domain"/>
    <property type="match status" value="1"/>
</dbReference>
<protein>
    <recommendedName>
        <fullName evidence="7">Endoribonuclease YbeY</fullName>
        <ecNumber evidence="7">3.1.-.-</ecNumber>
    </recommendedName>
</protein>
<dbReference type="Pfam" id="PF02130">
    <property type="entry name" value="YbeY"/>
    <property type="match status" value="1"/>
</dbReference>
<dbReference type="Proteomes" id="UP000297693">
    <property type="component" value="Unassembled WGS sequence"/>
</dbReference>
<keyword evidence="7" id="KW-0963">Cytoplasm</keyword>
<accession>A0A4R9K1U6</accession>
<dbReference type="GO" id="GO:0008270">
    <property type="term" value="F:zinc ion binding"/>
    <property type="evidence" value="ECO:0007669"/>
    <property type="project" value="UniProtKB-UniRule"/>
</dbReference>
<organism evidence="8 9">
    <name type="scientific">Leptospira ognonensis</name>
    <dbReference type="NCBI Taxonomy" id="2484945"/>
    <lineage>
        <taxon>Bacteria</taxon>
        <taxon>Pseudomonadati</taxon>
        <taxon>Spirochaetota</taxon>
        <taxon>Spirochaetia</taxon>
        <taxon>Leptospirales</taxon>
        <taxon>Leptospiraceae</taxon>
        <taxon>Leptospira</taxon>
    </lineage>
</organism>
<name>A0A4R9K1U6_9LEPT</name>
<dbReference type="InterPro" id="IPR023091">
    <property type="entry name" value="MetalPrtase_cat_dom_sf_prd"/>
</dbReference>
<keyword evidence="7" id="KW-0690">Ribosome biogenesis</keyword>
<comment type="subcellular location">
    <subcellularLocation>
        <location evidence="7">Cytoplasm</location>
    </subcellularLocation>
</comment>
<dbReference type="PANTHER" id="PTHR46986">
    <property type="entry name" value="ENDORIBONUCLEASE YBEY, CHLOROPLASTIC"/>
    <property type="match status" value="1"/>
</dbReference>
<reference evidence="8" key="1">
    <citation type="journal article" date="2019" name="PLoS Negl. Trop. Dis.">
        <title>Revisiting the worldwide diversity of Leptospira species in the environment.</title>
        <authorList>
            <person name="Vincent A.T."/>
            <person name="Schiettekatte O."/>
            <person name="Bourhy P."/>
            <person name="Veyrier F.J."/>
            <person name="Picardeau M."/>
        </authorList>
    </citation>
    <scope>NUCLEOTIDE SEQUENCE [LARGE SCALE GENOMIC DNA]</scope>
    <source>
        <strain evidence="8">201702476</strain>
    </source>
</reference>
<evidence type="ECO:0000256" key="4">
    <source>
        <dbReference type="ARBA" id="ARBA00022759"/>
    </source>
</evidence>
<keyword evidence="5 7" id="KW-0378">Hydrolase</keyword>
<dbReference type="NCBIfam" id="TIGR00043">
    <property type="entry name" value="rRNA maturation RNase YbeY"/>
    <property type="match status" value="1"/>
</dbReference>
<dbReference type="PANTHER" id="PTHR46986:SF1">
    <property type="entry name" value="ENDORIBONUCLEASE YBEY, CHLOROPLASTIC"/>
    <property type="match status" value="1"/>
</dbReference>
<evidence type="ECO:0000256" key="6">
    <source>
        <dbReference type="ARBA" id="ARBA00022833"/>
    </source>
</evidence>
<keyword evidence="6 7" id="KW-0862">Zinc</keyword>
<proteinExistence type="inferred from homology"/>
<evidence type="ECO:0000256" key="1">
    <source>
        <dbReference type="ARBA" id="ARBA00010875"/>
    </source>
</evidence>
<dbReference type="GO" id="GO:0006364">
    <property type="term" value="P:rRNA processing"/>
    <property type="evidence" value="ECO:0007669"/>
    <property type="project" value="UniProtKB-UniRule"/>
</dbReference>
<keyword evidence="2 7" id="KW-0540">Nuclease</keyword>
<dbReference type="GO" id="GO:0004222">
    <property type="term" value="F:metalloendopeptidase activity"/>
    <property type="evidence" value="ECO:0007669"/>
    <property type="project" value="InterPro"/>
</dbReference>
<feature type="binding site" evidence="7">
    <location>
        <position position="119"/>
    </location>
    <ligand>
        <name>Zn(2+)</name>
        <dbReference type="ChEBI" id="CHEBI:29105"/>
        <note>catalytic</note>
    </ligand>
</feature>
<dbReference type="InterPro" id="IPR020549">
    <property type="entry name" value="YbeY_CS"/>
</dbReference>
<keyword evidence="4 7" id="KW-0255">Endonuclease</keyword>
<keyword evidence="9" id="KW-1185">Reference proteome</keyword>
<comment type="caution">
    <text evidence="8">The sequence shown here is derived from an EMBL/GenBank/DDBJ whole genome shotgun (WGS) entry which is preliminary data.</text>
</comment>
<feature type="binding site" evidence="7">
    <location>
        <position position="129"/>
    </location>
    <ligand>
        <name>Zn(2+)</name>
        <dbReference type="ChEBI" id="CHEBI:29105"/>
        <note>catalytic</note>
    </ligand>
</feature>
<gene>
    <name evidence="7 8" type="primary">ybeY</name>
    <name evidence="8" type="ORF">EHQ58_08055</name>
</gene>
<dbReference type="HAMAP" id="MF_00009">
    <property type="entry name" value="Endoribonucl_YbeY"/>
    <property type="match status" value="1"/>
</dbReference>
<feature type="binding site" evidence="7">
    <location>
        <position position="123"/>
    </location>
    <ligand>
        <name>Zn(2+)</name>
        <dbReference type="ChEBI" id="CHEBI:29105"/>
        <note>catalytic</note>
    </ligand>
</feature>